<name>A0ACB8YIW4_ARCLA</name>
<gene>
    <name evidence="1" type="ORF">L6452_34643</name>
</gene>
<keyword evidence="2" id="KW-1185">Reference proteome</keyword>
<accession>A0ACB8YIW4</accession>
<dbReference type="EMBL" id="CM042058">
    <property type="protein sequence ID" value="KAI3685401.1"/>
    <property type="molecule type" value="Genomic_DNA"/>
</dbReference>
<reference evidence="1 2" key="2">
    <citation type="journal article" date="2022" name="Mol. Ecol. Resour.">
        <title>The genomes of chicory, endive, great burdock and yacon provide insights into Asteraceae paleo-polyploidization history and plant inulin production.</title>
        <authorList>
            <person name="Fan W."/>
            <person name="Wang S."/>
            <person name="Wang H."/>
            <person name="Wang A."/>
            <person name="Jiang F."/>
            <person name="Liu H."/>
            <person name="Zhao H."/>
            <person name="Xu D."/>
            <person name="Zhang Y."/>
        </authorList>
    </citation>
    <scope>NUCLEOTIDE SEQUENCE [LARGE SCALE GENOMIC DNA]</scope>
    <source>
        <strain evidence="2">cv. Niubang</strain>
    </source>
</reference>
<organism evidence="1 2">
    <name type="scientific">Arctium lappa</name>
    <name type="common">Greater burdock</name>
    <name type="synonym">Lappa major</name>
    <dbReference type="NCBI Taxonomy" id="4217"/>
    <lineage>
        <taxon>Eukaryota</taxon>
        <taxon>Viridiplantae</taxon>
        <taxon>Streptophyta</taxon>
        <taxon>Embryophyta</taxon>
        <taxon>Tracheophyta</taxon>
        <taxon>Spermatophyta</taxon>
        <taxon>Magnoliopsida</taxon>
        <taxon>eudicotyledons</taxon>
        <taxon>Gunneridae</taxon>
        <taxon>Pentapetalae</taxon>
        <taxon>asterids</taxon>
        <taxon>campanulids</taxon>
        <taxon>Asterales</taxon>
        <taxon>Asteraceae</taxon>
        <taxon>Carduoideae</taxon>
        <taxon>Cardueae</taxon>
        <taxon>Arctiinae</taxon>
        <taxon>Arctium</taxon>
    </lineage>
</organism>
<reference evidence="2" key="1">
    <citation type="journal article" date="2022" name="Mol. Ecol. Resour.">
        <title>The genomes of chicory, endive, great burdock and yacon provide insights into Asteraceae palaeo-polyploidization history and plant inulin production.</title>
        <authorList>
            <person name="Fan W."/>
            <person name="Wang S."/>
            <person name="Wang H."/>
            <person name="Wang A."/>
            <person name="Jiang F."/>
            <person name="Liu H."/>
            <person name="Zhao H."/>
            <person name="Xu D."/>
            <person name="Zhang Y."/>
        </authorList>
    </citation>
    <scope>NUCLEOTIDE SEQUENCE [LARGE SCALE GENOMIC DNA]</scope>
    <source>
        <strain evidence="2">cv. Niubang</strain>
    </source>
</reference>
<comment type="caution">
    <text evidence="1">The sequence shown here is derived from an EMBL/GenBank/DDBJ whole genome shotgun (WGS) entry which is preliminary data.</text>
</comment>
<dbReference type="Proteomes" id="UP001055879">
    <property type="component" value="Linkage Group LG12"/>
</dbReference>
<protein>
    <submittedName>
        <fullName evidence="1">Uncharacterized protein</fullName>
    </submittedName>
</protein>
<evidence type="ECO:0000313" key="1">
    <source>
        <dbReference type="EMBL" id="KAI3685401.1"/>
    </source>
</evidence>
<proteinExistence type="predicted"/>
<sequence length="81" mass="8696">MSVTSQVNDLCFIKLFLYSMMQVTIQDDGDIAMVGINKIKSPEKDKAPPRPSKPSNSGGGNHKHKDTGQDGVIALSGYVGM</sequence>
<evidence type="ECO:0000313" key="2">
    <source>
        <dbReference type="Proteomes" id="UP001055879"/>
    </source>
</evidence>